<feature type="transmembrane region" description="Helical" evidence="12">
    <location>
        <begin position="296"/>
        <end position="316"/>
    </location>
</feature>
<dbReference type="PROSITE" id="PS00216">
    <property type="entry name" value="SUGAR_TRANSPORT_1"/>
    <property type="match status" value="1"/>
</dbReference>
<evidence type="ECO:0000313" key="15">
    <source>
        <dbReference type="Proteomes" id="UP000030982"/>
    </source>
</evidence>
<dbReference type="PANTHER" id="PTHR43528">
    <property type="entry name" value="ALPHA-KETOGLUTARATE PERMEASE"/>
    <property type="match status" value="1"/>
</dbReference>
<feature type="region of interest" description="Disordered" evidence="11">
    <location>
        <begin position="1"/>
        <end position="26"/>
    </location>
</feature>
<keyword evidence="5 12" id="KW-0812">Transmembrane</keyword>
<feature type="transmembrane region" description="Helical" evidence="12">
    <location>
        <begin position="419"/>
        <end position="437"/>
    </location>
</feature>
<name>A0A0B2AL64_9MICC</name>
<evidence type="ECO:0000256" key="12">
    <source>
        <dbReference type="SAM" id="Phobius"/>
    </source>
</evidence>
<evidence type="ECO:0000313" key="14">
    <source>
        <dbReference type="EMBL" id="KHL02576.1"/>
    </source>
</evidence>
<dbReference type="SUPFAM" id="SSF103473">
    <property type="entry name" value="MFS general substrate transporter"/>
    <property type="match status" value="1"/>
</dbReference>
<evidence type="ECO:0000256" key="11">
    <source>
        <dbReference type="SAM" id="MobiDB-lite"/>
    </source>
</evidence>
<evidence type="ECO:0000256" key="10">
    <source>
        <dbReference type="ARBA" id="ARBA00039918"/>
    </source>
</evidence>
<dbReference type="RefSeq" id="WP_043123997.1">
    <property type="nucleotide sequence ID" value="NZ_JTDL01000120.1"/>
</dbReference>
<dbReference type="OrthoDB" id="8953821at2"/>
<dbReference type="InterPro" id="IPR036259">
    <property type="entry name" value="MFS_trans_sf"/>
</dbReference>
<protein>
    <recommendedName>
        <fullName evidence="10">Putative proline/betaine transporter</fullName>
    </recommendedName>
</protein>
<dbReference type="PROSITE" id="PS50850">
    <property type="entry name" value="MFS"/>
    <property type="match status" value="1"/>
</dbReference>
<evidence type="ECO:0000259" key="13">
    <source>
        <dbReference type="PROSITE" id="PS50850"/>
    </source>
</evidence>
<feature type="transmembrane region" description="Helical" evidence="12">
    <location>
        <begin position="387"/>
        <end position="413"/>
    </location>
</feature>
<sequence length="447" mass="47958">MSTDDSPLAAPDISSNSQFSPSSGLGKDARRRVLWGSFIGNFVEWFDYAVYGYLASTIASAFFPDSDKQTALLATFAVFAISFFVRPLGGFVWGHIGDRLGRRTALSISILIMSGATFCIALIPSYSLIGVGAPIILLVIRVIQGFSAAGEYAGASAFLVEYAPAHRRGMYAAVVPASTAAGLLLGSLLAAVLSVVLDAQQMADWGWRLPFLLAAPMGLIGRYIRTKLEDTPVFRELAHEDKVDHAPVKDMFTRHWRALVLAVGAVLLNAVGFYVILSYMPTYLSTELGFGATESFVATTIALVTYIGFIFLTGLASDRFGRKRVLITASVLFAVLTVPAFMLLDAGNFGVILLVEIFLGGMLTLNDGTLPSFLAELFPTRIRYSGFAVSFNVANALFGGTAPFVATLLIGVMHTKLAPAWYLVAAALVSLIAVLCAKETFRKPLAQ</sequence>
<dbReference type="GO" id="GO:0005886">
    <property type="term" value="C:plasma membrane"/>
    <property type="evidence" value="ECO:0007669"/>
    <property type="project" value="UniProtKB-SubCell"/>
</dbReference>
<feature type="transmembrane region" description="Helical" evidence="12">
    <location>
        <begin position="258"/>
        <end position="276"/>
    </location>
</feature>
<evidence type="ECO:0000256" key="3">
    <source>
        <dbReference type="ARBA" id="ARBA00022448"/>
    </source>
</evidence>
<dbReference type="Proteomes" id="UP000030982">
    <property type="component" value="Unassembled WGS sequence"/>
</dbReference>
<feature type="transmembrane region" description="Helical" evidence="12">
    <location>
        <begin position="135"/>
        <end position="159"/>
    </location>
</feature>
<feature type="transmembrane region" description="Helical" evidence="12">
    <location>
        <begin position="71"/>
        <end position="93"/>
    </location>
</feature>
<evidence type="ECO:0000256" key="1">
    <source>
        <dbReference type="ARBA" id="ARBA00004651"/>
    </source>
</evidence>
<comment type="function">
    <text evidence="9">May be a proton symporter involved in the uptake of osmolytes such as proline and glycine betaine.</text>
</comment>
<feature type="domain" description="Major facilitator superfamily (MFS) profile" evidence="13">
    <location>
        <begin position="33"/>
        <end position="442"/>
    </location>
</feature>
<proteinExistence type="inferred from homology"/>
<comment type="caution">
    <text evidence="14">The sequence shown here is derived from an EMBL/GenBank/DDBJ whole genome shotgun (WGS) entry which is preliminary data.</text>
</comment>
<dbReference type="InterPro" id="IPR020846">
    <property type="entry name" value="MFS_dom"/>
</dbReference>
<comment type="similarity">
    <text evidence="2">Belongs to the major facilitator superfamily. Metabolite:H+ Symporter (MHS) family (TC 2.A.1.6) family.</text>
</comment>
<keyword evidence="6" id="KW-0769">Symport</keyword>
<evidence type="ECO:0000256" key="5">
    <source>
        <dbReference type="ARBA" id="ARBA00022692"/>
    </source>
</evidence>
<evidence type="ECO:0000256" key="4">
    <source>
        <dbReference type="ARBA" id="ARBA00022475"/>
    </source>
</evidence>
<keyword evidence="15" id="KW-1185">Reference proteome</keyword>
<keyword evidence="4" id="KW-1003">Cell membrane</keyword>
<keyword evidence="7 12" id="KW-1133">Transmembrane helix</keyword>
<feature type="compositionally biased region" description="Polar residues" evidence="11">
    <location>
        <begin position="13"/>
        <end position="23"/>
    </location>
</feature>
<evidence type="ECO:0000256" key="9">
    <source>
        <dbReference type="ARBA" id="ARBA00037295"/>
    </source>
</evidence>
<reference evidence="14 15" key="1">
    <citation type="submission" date="2014-09" db="EMBL/GenBank/DDBJ databases">
        <title>Genome sequence of Sinomonas sp. MUSC 117.</title>
        <authorList>
            <person name="Lee L.-H."/>
        </authorList>
    </citation>
    <scope>NUCLEOTIDE SEQUENCE [LARGE SCALE GENOMIC DNA]</scope>
    <source>
        <strain evidence="14 15">MUSC 117</strain>
    </source>
</reference>
<feature type="transmembrane region" description="Helical" evidence="12">
    <location>
        <begin position="349"/>
        <end position="366"/>
    </location>
</feature>
<accession>A0A0B2AL64</accession>
<dbReference type="AlphaFoldDB" id="A0A0B2AL64"/>
<dbReference type="EMBL" id="JTDL01000120">
    <property type="protein sequence ID" value="KHL02576.1"/>
    <property type="molecule type" value="Genomic_DNA"/>
</dbReference>
<dbReference type="Pfam" id="PF07690">
    <property type="entry name" value="MFS_1"/>
    <property type="match status" value="1"/>
</dbReference>
<dbReference type="InterPro" id="IPR051084">
    <property type="entry name" value="H+-coupled_symporters"/>
</dbReference>
<dbReference type="GO" id="GO:0015293">
    <property type="term" value="F:symporter activity"/>
    <property type="evidence" value="ECO:0007669"/>
    <property type="project" value="UniProtKB-KW"/>
</dbReference>
<evidence type="ECO:0000256" key="2">
    <source>
        <dbReference type="ARBA" id="ARBA00008240"/>
    </source>
</evidence>
<gene>
    <name evidence="14" type="ORF">LK10_12235</name>
</gene>
<keyword evidence="3" id="KW-0813">Transport</keyword>
<dbReference type="PANTHER" id="PTHR43528:SF1">
    <property type="entry name" value="ALPHA-KETOGLUTARATE PERMEASE"/>
    <property type="match status" value="1"/>
</dbReference>
<evidence type="ECO:0000256" key="8">
    <source>
        <dbReference type="ARBA" id="ARBA00023136"/>
    </source>
</evidence>
<dbReference type="InterPro" id="IPR005829">
    <property type="entry name" value="Sugar_transporter_CS"/>
</dbReference>
<dbReference type="Gene3D" id="1.20.1250.20">
    <property type="entry name" value="MFS general substrate transporter like domains"/>
    <property type="match status" value="2"/>
</dbReference>
<feature type="transmembrane region" description="Helical" evidence="12">
    <location>
        <begin position="33"/>
        <end position="51"/>
    </location>
</feature>
<feature type="transmembrane region" description="Helical" evidence="12">
    <location>
        <begin position="205"/>
        <end position="224"/>
    </location>
</feature>
<evidence type="ECO:0000256" key="6">
    <source>
        <dbReference type="ARBA" id="ARBA00022847"/>
    </source>
</evidence>
<feature type="transmembrane region" description="Helical" evidence="12">
    <location>
        <begin position="171"/>
        <end position="193"/>
    </location>
</feature>
<feature type="transmembrane region" description="Helical" evidence="12">
    <location>
        <begin position="105"/>
        <end position="129"/>
    </location>
</feature>
<dbReference type="STRING" id="1338436.LK10_12235"/>
<feature type="transmembrane region" description="Helical" evidence="12">
    <location>
        <begin position="325"/>
        <end position="343"/>
    </location>
</feature>
<dbReference type="InterPro" id="IPR011701">
    <property type="entry name" value="MFS"/>
</dbReference>
<dbReference type="FunFam" id="1.20.1250.20:FF:000001">
    <property type="entry name" value="Dicarboxylate MFS transporter"/>
    <property type="match status" value="1"/>
</dbReference>
<evidence type="ECO:0000256" key="7">
    <source>
        <dbReference type="ARBA" id="ARBA00022989"/>
    </source>
</evidence>
<organism evidence="14 15">
    <name type="scientific">Sinomonas humi</name>
    <dbReference type="NCBI Taxonomy" id="1338436"/>
    <lineage>
        <taxon>Bacteria</taxon>
        <taxon>Bacillati</taxon>
        <taxon>Actinomycetota</taxon>
        <taxon>Actinomycetes</taxon>
        <taxon>Micrococcales</taxon>
        <taxon>Micrococcaceae</taxon>
        <taxon>Sinomonas</taxon>
    </lineage>
</organism>
<comment type="subcellular location">
    <subcellularLocation>
        <location evidence="1">Cell membrane</location>
        <topology evidence="1">Multi-pass membrane protein</topology>
    </subcellularLocation>
</comment>
<keyword evidence="8 12" id="KW-0472">Membrane</keyword>